<dbReference type="GeneID" id="116669236"/>
<name>A0A8B8UJ35_CAMFR</name>
<dbReference type="KEGG" id="cfr:116669236"/>
<feature type="compositionally biased region" description="Polar residues" evidence="1">
    <location>
        <begin position="62"/>
        <end position="71"/>
    </location>
</feature>
<reference evidence="3" key="1">
    <citation type="submission" date="2025-08" db="UniProtKB">
        <authorList>
            <consortium name="RefSeq"/>
        </authorList>
    </citation>
    <scope>IDENTIFICATION</scope>
    <source>
        <tissue evidence="3">Ear skin</tissue>
    </source>
</reference>
<proteinExistence type="predicted"/>
<feature type="region of interest" description="Disordered" evidence="1">
    <location>
        <begin position="1"/>
        <end position="222"/>
    </location>
</feature>
<feature type="compositionally biased region" description="Basic and acidic residues" evidence="1">
    <location>
        <begin position="15"/>
        <end position="26"/>
    </location>
</feature>
<feature type="compositionally biased region" description="Basic and acidic residues" evidence="1">
    <location>
        <begin position="128"/>
        <end position="141"/>
    </location>
</feature>
<organism evidence="2 3">
    <name type="scientific">Camelus ferus</name>
    <name type="common">Wild bactrian camel</name>
    <name type="synonym">Camelus bactrianus ferus</name>
    <dbReference type="NCBI Taxonomy" id="419612"/>
    <lineage>
        <taxon>Eukaryota</taxon>
        <taxon>Metazoa</taxon>
        <taxon>Chordata</taxon>
        <taxon>Craniata</taxon>
        <taxon>Vertebrata</taxon>
        <taxon>Euteleostomi</taxon>
        <taxon>Mammalia</taxon>
        <taxon>Eutheria</taxon>
        <taxon>Laurasiatheria</taxon>
        <taxon>Artiodactyla</taxon>
        <taxon>Tylopoda</taxon>
        <taxon>Camelidae</taxon>
        <taxon>Camelus</taxon>
    </lineage>
</organism>
<gene>
    <name evidence="3" type="primary">LOC116669236</name>
</gene>
<feature type="compositionally biased region" description="Pro residues" evidence="1">
    <location>
        <begin position="147"/>
        <end position="169"/>
    </location>
</feature>
<sequence length="222" mass="23758">MSRDEGLSLCCPPREFGRRGREDHPRCAAVTGSNPARGALGRVNNRTRPAAAGKAPRATRPITLSPSNAHSSAAIGSARTPPAPDWLRWRMWPQYDPQSDPKVAQARPVPLPPRAMNTWPTRPRRWGRPREAWGAERKSEDGGDAAPAPPPAPPPPESPAPQPSTPPGRVPAHGPGSWRQRAASPHWRRRAWSRGAAPTLIGLGGAAKLSAHVACPRGDGRG</sequence>
<dbReference type="Proteomes" id="UP000694856">
    <property type="component" value="Chromosome 16"/>
</dbReference>
<evidence type="ECO:0000313" key="2">
    <source>
        <dbReference type="Proteomes" id="UP000694856"/>
    </source>
</evidence>
<evidence type="ECO:0000313" key="3">
    <source>
        <dbReference type="RefSeq" id="XP_032354125.1"/>
    </source>
</evidence>
<protein>
    <submittedName>
        <fullName evidence="3">MAPK-interacting and spindle-stabilizing protein-like</fullName>
    </submittedName>
</protein>
<dbReference type="RefSeq" id="XP_032354125.1">
    <property type="nucleotide sequence ID" value="XM_032498234.1"/>
</dbReference>
<accession>A0A8B8UJ35</accession>
<keyword evidence="2" id="KW-1185">Reference proteome</keyword>
<dbReference type="AlphaFoldDB" id="A0A8B8UJ35"/>
<evidence type="ECO:0000256" key="1">
    <source>
        <dbReference type="SAM" id="MobiDB-lite"/>
    </source>
</evidence>